<evidence type="ECO:0000313" key="2">
    <source>
        <dbReference type="Proteomes" id="UP001521785"/>
    </source>
</evidence>
<keyword evidence="2" id="KW-1185">Reference proteome</keyword>
<gene>
    <name evidence="1" type="ORF">SLS60_005188</name>
</gene>
<accession>A0ABR3RGP3</accession>
<dbReference type="Proteomes" id="UP001521785">
    <property type="component" value="Unassembled WGS sequence"/>
</dbReference>
<sequence>MLWFTTLSKKPNSQEKRRKVGMLMDCVVAASGLAAVSADTPYRPGSPPSPFPSKAAAARLHINPDTACEQADNATESRQVQLAAWIECQILAFYPYPRTDTAEDTDWVEGYTKAFHPDGRFGYNNTRYNYDGFLQIYKGFSSAIGKSYGTGWQQWRDYYVASPDTWDPQGKGGVVTAQGFNGGVLRNQTVANNYPNAAYIIVKEIEGRRWIWELREHGTSPSAQTLPEVGQKWPCDAVYEVCA</sequence>
<comment type="caution">
    <text evidence="1">The sequence shown here is derived from an EMBL/GenBank/DDBJ whole genome shotgun (WGS) entry which is preliminary data.</text>
</comment>
<name>A0ABR3RGP3_9PLEO</name>
<proteinExistence type="predicted"/>
<protein>
    <submittedName>
        <fullName evidence="1">Uncharacterized protein</fullName>
    </submittedName>
</protein>
<dbReference type="EMBL" id="JAKJXO020000006">
    <property type="protein sequence ID" value="KAL1603600.1"/>
    <property type="molecule type" value="Genomic_DNA"/>
</dbReference>
<organism evidence="1 2">
    <name type="scientific">Paraconiothyrium brasiliense</name>
    <dbReference type="NCBI Taxonomy" id="300254"/>
    <lineage>
        <taxon>Eukaryota</taxon>
        <taxon>Fungi</taxon>
        <taxon>Dikarya</taxon>
        <taxon>Ascomycota</taxon>
        <taxon>Pezizomycotina</taxon>
        <taxon>Dothideomycetes</taxon>
        <taxon>Pleosporomycetidae</taxon>
        <taxon>Pleosporales</taxon>
        <taxon>Massarineae</taxon>
        <taxon>Didymosphaeriaceae</taxon>
        <taxon>Paraconiothyrium</taxon>
    </lineage>
</organism>
<evidence type="ECO:0000313" key="1">
    <source>
        <dbReference type="EMBL" id="KAL1603600.1"/>
    </source>
</evidence>
<reference evidence="1 2" key="1">
    <citation type="submission" date="2024-02" db="EMBL/GenBank/DDBJ databases">
        <title>De novo assembly and annotation of 12 fungi associated with fruit tree decline syndrome in Ontario, Canada.</title>
        <authorList>
            <person name="Sulman M."/>
            <person name="Ellouze W."/>
            <person name="Ilyukhin E."/>
        </authorList>
    </citation>
    <scope>NUCLEOTIDE SEQUENCE [LARGE SCALE GENOMIC DNA]</scope>
    <source>
        <strain evidence="1 2">M42-189</strain>
    </source>
</reference>